<dbReference type="AlphaFoldDB" id="A0A166JF19"/>
<name>A0A166JF19_9AGAM</name>
<accession>A0A166JF19</accession>
<dbReference type="PROSITE" id="PS50142">
    <property type="entry name" value="RNASE_3_2"/>
    <property type="match status" value="1"/>
</dbReference>
<gene>
    <name evidence="2" type="ORF">FIBSPDRAFT_954224</name>
</gene>
<organism evidence="2 3">
    <name type="scientific">Athelia psychrophila</name>
    <dbReference type="NCBI Taxonomy" id="1759441"/>
    <lineage>
        <taxon>Eukaryota</taxon>
        <taxon>Fungi</taxon>
        <taxon>Dikarya</taxon>
        <taxon>Basidiomycota</taxon>
        <taxon>Agaricomycotina</taxon>
        <taxon>Agaricomycetes</taxon>
        <taxon>Agaricomycetidae</taxon>
        <taxon>Atheliales</taxon>
        <taxon>Atheliaceae</taxon>
        <taxon>Athelia</taxon>
    </lineage>
</organism>
<dbReference type="OrthoDB" id="416741at2759"/>
<feature type="domain" description="RNase III" evidence="1">
    <location>
        <begin position="42"/>
        <end position="123"/>
    </location>
</feature>
<keyword evidence="3" id="KW-1185">Reference proteome</keyword>
<dbReference type="EMBL" id="KV417552">
    <property type="protein sequence ID" value="KZP20790.1"/>
    <property type="molecule type" value="Genomic_DNA"/>
</dbReference>
<dbReference type="InterPro" id="IPR000999">
    <property type="entry name" value="RNase_III_dom"/>
</dbReference>
<dbReference type="Proteomes" id="UP000076532">
    <property type="component" value="Unassembled WGS sequence"/>
</dbReference>
<evidence type="ECO:0000259" key="1">
    <source>
        <dbReference type="PROSITE" id="PS50142"/>
    </source>
</evidence>
<protein>
    <recommendedName>
        <fullName evidence="1">RNase III domain-containing protein</fullName>
    </recommendedName>
</protein>
<dbReference type="GO" id="GO:0004525">
    <property type="term" value="F:ribonuclease III activity"/>
    <property type="evidence" value="ECO:0007669"/>
    <property type="project" value="InterPro"/>
</dbReference>
<evidence type="ECO:0000313" key="3">
    <source>
        <dbReference type="Proteomes" id="UP000076532"/>
    </source>
</evidence>
<sequence>MRGNITRAQIKLLEAISEPSCDFKPPRIPLDEDLEEIDTMILELVGDAAIHLSVVKALHNMYPEESADIFMHLRSAVNSNKTFFFLMKKAGLCYEPTTKYSKPLKYVSNGFEIRIGIFILQEGLPSLCSWVEKAFGPLIRACIPDMLQIKADAASAANPTYIKKRSRDDAKTSEDEL</sequence>
<proteinExistence type="predicted"/>
<dbReference type="GO" id="GO:0006396">
    <property type="term" value="P:RNA processing"/>
    <property type="evidence" value="ECO:0007669"/>
    <property type="project" value="InterPro"/>
</dbReference>
<evidence type="ECO:0000313" key="2">
    <source>
        <dbReference type="EMBL" id="KZP20790.1"/>
    </source>
</evidence>
<reference evidence="2 3" key="1">
    <citation type="journal article" date="2016" name="Mol. Biol. Evol.">
        <title>Comparative Genomics of Early-Diverging Mushroom-Forming Fungi Provides Insights into the Origins of Lignocellulose Decay Capabilities.</title>
        <authorList>
            <person name="Nagy L.G."/>
            <person name="Riley R."/>
            <person name="Tritt A."/>
            <person name="Adam C."/>
            <person name="Daum C."/>
            <person name="Floudas D."/>
            <person name="Sun H."/>
            <person name="Yadav J.S."/>
            <person name="Pangilinan J."/>
            <person name="Larsson K.H."/>
            <person name="Matsuura K."/>
            <person name="Barry K."/>
            <person name="Labutti K."/>
            <person name="Kuo R."/>
            <person name="Ohm R.A."/>
            <person name="Bhattacharya S.S."/>
            <person name="Shirouzu T."/>
            <person name="Yoshinaga Y."/>
            <person name="Martin F.M."/>
            <person name="Grigoriev I.V."/>
            <person name="Hibbett D.S."/>
        </authorList>
    </citation>
    <scope>NUCLEOTIDE SEQUENCE [LARGE SCALE GENOMIC DNA]</scope>
    <source>
        <strain evidence="2 3">CBS 109695</strain>
    </source>
</reference>
<dbReference type="InterPro" id="IPR036389">
    <property type="entry name" value="RNase_III_sf"/>
</dbReference>
<dbReference type="Gene3D" id="1.10.1520.10">
    <property type="entry name" value="Ribonuclease III domain"/>
    <property type="match status" value="1"/>
</dbReference>
<dbReference type="SUPFAM" id="SSF69065">
    <property type="entry name" value="RNase III domain-like"/>
    <property type="match status" value="1"/>
</dbReference>